<organism evidence="1 2">
    <name type="scientific">Schizopora paradoxa</name>
    <dbReference type="NCBI Taxonomy" id="27342"/>
    <lineage>
        <taxon>Eukaryota</taxon>
        <taxon>Fungi</taxon>
        <taxon>Dikarya</taxon>
        <taxon>Basidiomycota</taxon>
        <taxon>Agaricomycotina</taxon>
        <taxon>Agaricomycetes</taxon>
        <taxon>Hymenochaetales</taxon>
        <taxon>Schizoporaceae</taxon>
        <taxon>Schizopora</taxon>
    </lineage>
</organism>
<accession>A0A0H2S4M9</accession>
<proteinExistence type="predicted"/>
<gene>
    <name evidence="1" type="ORF">SCHPADRAFT_91697</name>
</gene>
<sequence length="165" mass="18132">MQPASDLLSKFQTEIQAAASARLASSNRGASGALEADLPNLYKSWPVFRSCSPSSPTSSSSYHYHLLERSLTLTPLPLPLPTDGRRPLIGGRAVFSPRVHLNGAPNHLRERSESFFSRAKAVRPRTLRRSLPPVSEPGCQRQSRRVLGFWKIFLSLGTRLLAVAA</sequence>
<dbReference type="EMBL" id="KQ085889">
    <property type="protein sequence ID" value="KLO19132.1"/>
    <property type="molecule type" value="Genomic_DNA"/>
</dbReference>
<evidence type="ECO:0000313" key="1">
    <source>
        <dbReference type="EMBL" id="KLO19132.1"/>
    </source>
</evidence>
<evidence type="ECO:0000313" key="2">
    <source>
        <dbReference type="Proteomes" id="UP000053477"/>
    </source>
</evidence>
<dbReference type="AlphaFoldDB" id="A0A0H2S4M9"/>
<dbReference type="InParanoid" id="A0A0H2S4M9"/>
<reference evidence="1 2" key="1">
    <citation type="submission" date="2015-04" db="EMBL/GenBank/DDBJ databases">
        <title>Complete genome sequence of Schizopora paradoxa KUC8140, a cosmopolitan wood degrader in East Asia.</title>
        <authorList>
            <consortium name="DOE Joint Genome Institute"/>
            <person name="Min B."/>
            <person name="Park H."/>
            <person name="Jang Y."/>
            <person name="Kim J.-J."/>
            <person name="Kim K.H."/>
            <person name="Pangilinan J."/>
            <person name="Lipzen A."/>
            <person name="Riley R."/>
            <person name="Grigoriev I.V."/>
            <person name="Spatafora J.W."/>
            <person name="Choi I.-G."/>
        </authorList>
    </citation>
    <scope>NUCLEOTIDE SEQUENCE [LARGE SCALE GENOMIC DNA]</scope>
    <source>
        <strain evidence="1 2">KUC8140</strain>
    </source>
</reference>
<protein>
    <submittedName>
        <fullName evidence="1">Uncharacterized protein</fullName>
    </submittedName>
</protein>
<dbReference type="Proteomes" id="UP000053477">
    <property type="component" value="Unassembled WGS sequence"/>
</dbReference>
<keyword evidence="2" id="KW-1185">Reference proteome</keyword>
<name>A0A0H2S4M9_9AGAM</name>